<comment type="caution">
    <text evidence="5">The sequence shown here is derived from an EMBL/GenBank/DDBJ whole genome shotgun (WGS) entry which is preliminary data.</text>
</comment>
<evidence type="ECO:0000313" key="5">
    <source>
        <dbReference type="EMBL" id="KAF0732905.1"/>
    </source>
</evidence>
<reference evidence="5 6" key="1">
    <citation type="submission" date="2019-07" db="EMBL/GenBank/DDBJ databases">
        <title>Genomics analysis of Aphanomyces spp. identifies a new class of oomycete effector associated with host adaptation.</title>
        <authorList>
            <person name="Gaulin E."/>
        </authorList>
    </citation>
    <scope>NUCLEOTIDE SEQUENCE [LARGE SCALE GENOMIC DNA]</scope>
    <source>
        <strain evidence="5 6">ATCC 201684</strain>
    </source>
</reference>
<organism evidence="5 6">
    <name type="scientific">Aphanomyces euteiches</name>
    <dbReference type="NCBI Taxonomy" id="100861"/>
    <lineage>
        <taxon>Eukaryota</taxon>
        <taxon>Sar</taxon>
        <taxon>Stramenopiles</taxon>
        <taxon>Oomycota</taxon>
        <taxon>Saprolegniomycetes</taxon>
        <taxon>Saprolegniales</taxon>
        <taxon>Verrucalvaceae</taxon>
        <taxon>Aphanomyces</taxon>
    </lineage>
</organism>
<sequence length="736" mass="83952">MNNSEINDEWEECADEEGRIFFMNKATGETAWEIPSTAPLPIDEAPIVEEACEIKPLQRTPSFILDTSWQERLTAIRSRLGGDGNQIVTFPEPDWIHSFDPIARQDYFYESHQGFMTRQPQDIFRTSDPLINCILVIQCAIRSALARRRVALAKSQQPRPPVVKAITKVSCSLLVDASRRAKEAEIQREAEERHDMLASERVQCDFGDRFWGIDQRAREVHRQLAEESLMREAEDLRRALHDAARKREEMQRRAADELDRKRRSEDSALESRERQAMQMQEMLQCKSDSFWGVQKQENDEKCSMDEMAQQDAESQQYTQDLMAAQLHARWAMEAARALKEENIRRSVQEVRYRKQYMRLFKRATTSQDIVLYRWPSQSTPQGLERPGSSSTTGFQYRLDAVLDPQRHSNPKHIFHTASSAHMVGRKGKLDLSQKESCYELEKPRIVHQPLTSPYPRNPNVAASVHGLPFKLNKDQTTSAHVAKVTLKAHGKKFCLQPLGNYSTEQQTSSSESNQEMDPRIADEERILARVFNLIDLDHGGTLDKHEMLWALTKDAYVRHEAMQSLVLRTMLKKRSVDALFNDMVGDNQSVGWTDFWTFCRAHLVAILAERDANPRPEVDETSSDAVLRRKNEAYAARKAILDEEEAIAKVVFGLVDADHSGKVDQHEMMAALESNDRVRDCVARSKGLRPLLENPAFGKAFVSMATDDAAGMSLDEFLAFCTEIASVALLNDLVVA</sequence>
<name>A0A6G0WZ64_9STRA</name>
<dbReference type="EMBL" id="VJMJ01000128">
    <property type="protein sequence ID" value="KAF0732905.1"/>
    <property type="molecule type" value="Genomic_DNA"/>
</dbReference>
<dbReference type="GO" id="GO:0005509">
    <property type="term" value="F:calcium ion binding"/>
    <property type="evidence" value="ECO:0007669"/>
    <property type="project" value="InterPro"/>
</dbReference>
<dbReference type="SUPFAM" id="SSF51045">
    <property type="entry name" value="WW domain"/>
    <property type="match status" value="1"/>
</dbReference>
<dbReference type="InterPro" id="IPR036020">
    <property type="entry name" value="WW_dom_sf"/>
</dbReference>
<evidence type="ECO:0000256" key="1">
    <source>
        <dbReference type="ARBA" id="ARBA00022837"/>
    </source>
</evidence>
<evidence type="ECO:0000313" key="6">
    <source>
        <dbReference type="Proteomes" id="UP000481153"/>
    </source>
</evidence>
<evidence type="ECO:0000256" key="2">
    <source>
        <dbReference type="SAM" id="MobiDB-lite"/>
    </source>
</evidence>
<keyword evidence="1" id="KW-0106">Calcium</keyword>
<evidence type="ECO:0000259" key="4">
    <source>
        <dbReference type="PROSITE" id="PS50222"/>
    </source>
</evidence>
<dbReference type="Gene3D" id="2.20.70.10">
    <property type="match status" value="1"/>
</dbReference>
<dbReference type="PROSITE" id="PS50222">
    <property type="entry name" value="EF_HAND_2"/>
    <property type="match status" value="2"/>
</dbReference>
<dbReference type="InterPro" id="IPR002048">
    <property type="entry name" value="EF_hand_dom"/>
</dbReference>
<dbReference type="SMART" id="SM00054">
    <property type="entry name" value="EFh"/>
    <property type="match status" value="2"/>
</dbReference>
<dbReference type="Gene3D" id="1.10.238.10">
    <property type="entry name" value="EF-hand"/>
    <property type="match status" value="1"/>
</dbReference>
<dbReference type="InterPro" id="IPR018247">
    <property type="entry name" value="EF_Hand_1_Ca_BS"/>
</dbReference>
<evidence type="ECO:0000259" key="3">
    <source>
        <dbReference type="PROSITE" id="PS50020"/>
    </source>
</evidence>
<dbReference type="PROSITE" id="PS50020">
    <property type="entry name" value="WW_DOMAIN_2"/>
    <property type="match status" value="1"/>
</dbReference>
<proteinExistence type="predicted"/>
<dbReference type="SUPFAM" id="SSF47473">
    <property type="entry name" value="EF-hand"/>
    <property type="match status" value="1"/>
</dbReference>
<dbReference type="PROSITE" id="PS00018">
    <property type="entry name" value="EF_HAND_1"/>
    <property type="match status" value="2"/>
</dbReference>
<dbReference type="Pfam" id="PF00397">
    <property type="entry name" value="WW"/>
    <property type="match status" value="1"/>
</dbReference>
<feature type="domain" description="EF-hand" evidence="4">
    <location>
        <begin position="643"/>
        <end position="678"/>
    </location>
</feature>
<dbReference type="CDD" id="cd00201">
    <property type="entry name" value="WW"/>
    <property type="match status" value="1"/>
</dbReference>
<feature type="domain" description="EF-hand" evidence="4">
    <location>
        <begin position="522"/>
        <end position="557"/>
    </location>
</feature>
<dbReference type="InterPro" id="IPR001202">
    <property type="entry name" value="WW_dom"/>
</dbReference>
<gene>
    <name evidence="5" type="ORF">Ae201684_010227</name>
</gene>
<accession>A0A6G0WZ64</accession>
<dbReference type="VEuPathDB" id="FungiDB:AeMF1_001909"/>
<dbReference type="AlphaFoldDB" id="A0A6G0WZ64"/>
<feature type="domain" description="WW" evidence="3">
    <location>
        <begin position="4"/>
        <end position="37"/>
    </location>
</feature>
<protein>
    <submittedName>
        <fullName evidence="5">Uncharacterized protein</fullName>
    </submittedName>
</protein>
<keyword evidence="6" id="KW-1185">Reference proteome</keyword>
<dbReference type="SMART" id="SM00456">
    <property type="entry name" value="WW"/>
    <property type="match status" value="1"/>
</dbReference>
<feature type="region of interest" description="Disordered" evidence="2">
    <location>
        <begin position="244"/>
        <end position="275"/>
    </location>
</feature>
<dbReference type="Proteomes" id="UP000481153">
    <property type="component" value="Unassembled WGS sequence"/>
</dbReference>
<dbReference type="InterPro" id="IPR011992">
    <property type="entry name" value="EF-hand-dom_pair"/>
</dbReference>